<gene>
    <name evidence="2" type="ORF">BKG90_10370</name>
</gene>
<dbReference type="EMBL" id="MLAB01000057">
    <property type="protein sequence ID" value="OOF70284.1"/>
    <property type="molecule type" value="Genomic_DNA"/>
</dbReference>
<name>A0AAJ3MYP3_9PAST</name>
<organism evidence="2 3">
    <name type="scientific">Rodentibacter caecimuris</name>
    <dbReference type="NCBI Taxonomy" id="1796644"/>
    <lineage>
        <taxon>Bacteria</taxon>
        <taxon>Pseudomonadati</taxon>
        <taxon>Pseudomonadota</taxon>
        <taxon>Gammaproteobacteria</taxon>
        <taxon>Pasteurellales</taxon>
        <taxon>Pasteurellaceae</taxon>
        <taxon>Rodentibacter</taxon>
    </lineage>
</organism>
<keyword evidence="1" id="KW-0472">Membrane</keyword>
<evidence type="ECO:0000256" key="1">
    <source>
        <dbReference type="SAM" id="Phobius"/>
    </source>
</evidence>
<dbReference type="Gene3D" id="3.40.50.360">
    <property type="match status" value="1"/>
</dbReference>
<comment type="caution">
    <text evidence="2">The sequence shown here is derived from an EMBL/GenBank/DDBJ whole genome shotgun (WGS) entry which is preliminary data.</text>
</comment>
<keyword evidence="1" id="KW-1133">Transmembrane helix</keyword>
<keyword evidence="3" id="KW-1185">Reference proteome</keyword>
<dbReference type="RefSeq" id="WP_059366080.1">
    <property type="nucleotide sequence ID" value="NZ_BBXJ01000001.1"/>
</dbReference>
<feature type="transmembrane region" description="Helical" evidence="1">
    <location>
        <begin position="262"/>
        <end position="281"/>
    </location>
</feature>
<keyword evidence="1" id="KW-0812">Transmembrane</keyword>
<reference evidence="2 3" key="1">
    <citation type="submission" date="2016-10" db="EMBL/GenBank/DDBJ databases">
        <title>Rodentibacter gen. nov. and new species.</title>
        <authorList>
            <person name="Christensen H."/>
        </authorList>
    </citation>
    <scope>NUCLEOTIDE SEQUENCE [LARGE SCALE GENOMIC DNA]</scope>
    <source>
        <strain evidence="2 3">199137021</strain>
    </source>
</reference>
<proteinExistence type="predicted"/>
<evidence type="ECO:0000313" key="2">
    <source>
        <dbReference type="EMBL" id="OOF70284.1"/>
    </source>
</evidence>
<dbReference type="AlphaFoldDB" id="A0AAJ3MYP3"/>
<protein>
    <submittedName>
        <fullName evidence="2">Dialkylrecorsinol condensing enzyme</fullName>
    </submittedName>
</protein>
<dbReference type="Proteomes" id="UP000188998">
    <property type="component" value="Unassembled WGS sequence"/>
</dbReference>
<dbReference type="InterPro" id="IPR029039">
    <property type="entry name" value="Flavoprotein-like_sf"/>
</dbReference>
<sequence length="306" mass="35200">MQKESQNILVISYSQTGQLSRLVEHFLTPLQSNSIHMEHHIIKPCEPYPFPWKFLSFFNQFPESVHLQPAPIHSPEFQQEKYDLVIIAYTVWFLSPSQPITAFLQSKQAKRHLKNTPVITLIGCRNMWLQAQEKMKILLADCGANLIANVVKVDQSNDWASFITTPMWMLTGKKKALSWLPSAGIAENEIKDMQRFGEKLLQILQQNQPLDTTIFQEMGAVKIDEKLMMSEKVGSRSFHIWGKLLIKCGQISPSFRKIVLCFYIVFLVAMILTVVPISAIIKRVLNPLIRKKLDEQKRYFAKPSGE</sequence>
<evidence type="ECO:0000313" key="3">
    <source>
        <dbReference type="Proteomes" id="UP000188998"/>
    </source>
</evidence>
<accession>A0AAJ3MYP3</accession>
<dbReference type="SUPFAM" id="SSF52218">
    <property type="entry name" value="Flavoproteins"/>
    <property type="match status" value="1"/>
</dbReference>